<dbReference type="InterPro" id="IPR000515">
    <property type="entry name" value="MetI-like"/>
</dbReference>
<evidence type="ECO:0000256" key="5">
    <source>
        <dbReference type="ARBA" id="ARBA00022692"/>
    </source>
</evidence>
<evidence type="ECO:0000256" key="8">
    <source>
        <dbReference type="RuleBase" id="RU363032"/>
    </source>
</evidence>
<feature type="transmembrane region" description="Helical" evidence="8">
    <location>
        <begin position="15"/>
        <end position="41"/>
    </location>
</feature>
<feature type="transmembrane region" description="Helical" evidence="8">
    <location>
        <begin position="143"/>
        <end position="162"/>
    </location>
</feature>
<keyword evidence="11" id="KW-1185">Reference proteome</keyword>
<feature type="transmembrane region" description="Helical" evidence="8">
    <location>
        <begin position="113"/>
        <end position="137"/>
    </location>
</feature>
<evidence type="ECO:0000256" key="4">
    <source>
        <dbReference type="ARBA" id="ARBA00022519"/>
    </source>
</evidence>
<evidence type="ECO:0000256" key="6">
    <source>
        <dbReference type="ARBA" id="ARBA00022989"/>
    </source>
</evidence>
<evidence type="ECO:0000256" key="1">
    <source>
        <dbReference type="ARBA" id="ARBA00004429"/>
    </source>
</evidence>
<dbReference type="Pfam" id="PF00528">
    <property type="entry name" value="BPD_transp_1"/>
    <property type="match status" value="1"/>
</dbReference>
<feature type="domain" description="ABC transmembrane type-1" evidence="9">
    <location>
        <begin position="75"/>
        <end position="264"/>
    </location>
</feature>
<gene>
    <name evidence="10" type="ORF">FNA46_12035</name>
</gene>
<feature type="transmembrane region" description="Helical" evidence="8">
    <location>
        <begin position="241"/>
        <end position="263"/>
    </location>
</feature>
<proteinExistence type="inferred from homology"/>
<evidence type="ECO:0000256" key="2">
    <source>
        <dbReference type="ARBA" id="ARBA00022448"/>
    </source>
</evidence>
<dbReference type="EMBL" id="VJMG01000029">
    <property type="protein sequence ID" value="TRL38706.1"/>
    <property type="molecule type" value="Genomic_DNA"/>
</dbReference>
<dbReference type="RefSeq" id="WP_143125448.1">
    <property type="nucleotide sequence ID" value="NZ_VJMG01000029.1"/>
</dbReference>
<dbReference type="Gene3D" id="1.10.3720.10">
    <property type="entry name" value="MetI-like"/>
    <property type="match status" value="1"/>
</dbReference>
<name>A0A549TA18_9HYPH</name>
<dbReference type="GO" id="GO:0005886">
    <property type="term" value="C:plasma membrane"/>
    <property type="evidence" value="ECO:0007669"/>
    <property type="project" value="UniProtKB-SubCell"/>
</dbReference>
<protein>
    <submittedName>
        <fullName evidence="10">ABC transporter permease</fullName>
    </submittedName>
</protein>
<dbReference type="InterPro" id="IPR035906">
    <property type="entry name" value="MetI-like_sf"/>
</dbReference>
<comment type="similarity">
    <text evidence="8">Belongs to the binding-protein-dependent transport system permease family.</text>
</comment>
<organism evidence="10 11">
    <name type="scientific">Rhizobium straminoryzae</name>
    <dbReference type="NCBI Taxonomy" id="1387186"/>
    <lineage>
        <taxon>Bacteria</taxon>
        <taxon>Pseudomonadati</taxon>
        <taxon>Pseudomonadota</taxon>
        <taxon>Alphaproteobacteria</taxon>
        <taxon>Hyphomicrobiales</taxon>
        <taxon>Rhizobiaceae</taxon>
        <taxon>Rhizobium/Agrobacterium group</taxon>
        <taxon>Rhizobium</taxon>
    </lineage>
</organism>
<evidence type="ECO:0000259" key="9">
    <source>
        <dbReference type="PROSITE" id="PS50928"/>
    </source>
</evidence>
<keyword evidence="6 8" id="KW-1133">Transmembrane helix</keyword>
<comment type="caution">
    <text evidence="10">The sequence shown here is derived from an EMBL/GenBank/DDBJ whole genome shotgun (WGS) entry which is preliminary data.</text>
</comment>
<dbReference type="PROSITE" id="PS50928">
    <property type="entry name" value="ABC_TM1"/>
    <property type="match status" value="1"/>
</dbReference>
<dbReference type="CDD" id="cd06261">
    <property type="entry name" value="TM_PBP2"/>
    <property type="match status" value="1"/>
</dbReference>
<keyword evidence="3" id="KW-1003">Cell membrane</keyword>
<keyword evidence="4" id="KW-0997">Cell inner membrane</keyword>
<dbReference type="AlphaFoldDB" id="A0A549TA18"/>
<keyword evidence="2 8" id="KW-0813">Transport</keyword>
<evidence type="ECO:0000313" key="11">
    <source>
        <dbReference type="Proteomes" id="UP000316801"/>
    </source>
</evidence>
<sequence length="280" mass="30320">MRRHRSAALLVQTRLPVVLALTVFTIVLALPFAMAVLWSLVDPSHPWAYPAVLPPVLSFRRWIEIWTTSALPQALANSYLLAATVSVSTLLLALPTAYAFGRLQFPGKATAQMLTLIPLAMPGFVGAIFFSALLVRFGVYSRFAGIALGHTVIFLPYAIRLLSLSFAMVRQDLIDAARDLGASPLTVFRTATLPVLKPGLLAALIIVFILSIEEFAISYIVGAPDFTTVPTILYSYLGYNFIRPNAAAISLILVVPNVLLMLIAERLLKSADPATITGKG</sequence>
<keyword evidence="7 8" id="KW-0472">Membrane</keyword>
<accession>A0A549TA18</accession>
<reference evidence="10 11" key="1">
    <citation type="submission" date="2019-07" db="EMBL/GenBank/DDBJ databases">
        <title>Ln-dependent methylotrophs.</title>
        <authorList>
            <person name="Tani A."/>
        </authorList>
    </citation>
    <scope>NUCLEOTIDE SEQUENCE [LARGE SCALE GENOMIC DNA]</scope>
    <source>
        <strain evidence="10 11">SM12</strain>
    </source>
</reference>
<comment type="subcellular location">
    <subcellularLocation>
        <location evidence="1">Cell inner membrane</location>
        <topology evidence="1">Multi-pass membrane protein</topology>
    </subcellularLocation>
    <subcellularLocation>
        <location evidence="8">Cell membrane</location>
        <topology evidence="8">Multi-pass membrane protein</topology>
    </subcellularLocation>
</comment>
<evidence type="ECO:0000256" key="7">
    <source>
        <dbReference type="ARBA" id="ARBA00023136"/>
    </source>
</evidence>
<feature type="transmembrane region" description="Helical" evidence="8">
    <location>
        <begin position="199"/>
        <end position="221"/>
    </location>
</feature>
<keyword evidence="5 8" id="KW-0812">Transmembrane</keyword>
<feature type="transmembrane region" description="Helical" evidence="8">
    <location>
        <begin position="79"/>
        <end position="101"/>
    </location>
</feature>
<evidence type="ECO:0000256" key="3">
    <source>
        <dbReference type="ARBA" id="ARBA00022475"/>
    </source>
</evidence>
<dbReference type="SUPFAM" id="SSF161098">
    <property type="entry name" value="MetI-like"/>
    <property type="match status" value="1"/>
</dbReference>
<evidence type="ECO:0000313" key="10">
    <source>
        <dbReference type="EMBL" id="TRL38706.1"/>
    </source>
</evidence>
<dbReference type="GO" id="GO:0055085">
    <property type="term" value="P:transmembrane transport"/>
    <property type="evidence" value="ECO:0007669"/>
    <property type="project" value="InterPro"/>
</dbReference>
<dbReference type="Proteomes" id="UP000316801">
    <property type="component" value="Unassembled WGS sequence"/>
</dbReference>
<dbReference type="PANTHER" id="PTHR43357:SF4">
    <property type="entry name" value="INNER MEMBRANE ABC TRANSPORTER PERMEASE PROTEIN YDCV"/>
    <property type="match status" value="1"/>
</dbReference>
<dbReference type="PANTHER" id="PTHR43357">
    <property type="entry name" value="INNER MEMBRANE ABC TRANSPORTER PERMEASE PROTEIN YDCV"/>
    <property type="match status" value="1"/>
</dbReference>